<protein>
    <submittedName>
        <fullName evidence="1">Uncharacterized protein</fullName>
    </submittedName>
</protein>
<proteinExistence type="predicted"/>
<dbReference type="EMBL" id="GG749444">
    <property type="protein sequence ID" value="KMW68012.1"/>
    <property type="molecule type" value="Genomic_DNA"/>
</dbReference>
<sequence>MPRNARCPAALQACTKTPILRLSLPKLPVPEVLDNGEDPVNDEIEEQMDEKNIETQSENP</sequence>
<dbReference type="AlphaFoldDB" id="A0A0J9EPR8"/>
<gene>
    <name evidence="1" type="ORF">BDDG_12519</name>
</gene>
<dbReference type="Proteomes" id="UP000007802">
    <property type="component" value="Unassembled WGS sequence"/>
</dbReference>
<name>A0A0J9EPR8_AJEDA</name>
<accession>A0A0J9EPR8</accession>
<reference evidence="1" key="1">
    <citation type="submission" date="2010-03" db="EMBL/GenBank/DDBJ databases">
        <title>Annotation of Blastomyces dermatitidis strain ATCC 18188.</title>
        <authorList>
            <consortium name="The Broad Institute Genome Sequencing Platform"/>
            <consortium name="Broad Institute Genome Sequencing Center for Infectious Disease."/>
            <person name="Cuomo C."/>
            <person name="Klein B."/>
            <person name="Sullivan T."/>
            <person name="Heitman J."/>
            <person name="Young S."/>
            <person name="Zeng Q."/>
            <person name="Gargeya S."/>
            <person name="Alvarado L."/>
            <person name="Berlin A.M."/>
            <person name="Chapman S.B."/>
            <person name="Chen Z."/>
            <person name="Freedman E."/>
            <person name="Gellesch M."/>
            <person name="Goldberg J."/>
            <person name="Griggs A."/>
            <person name="Gujja S."/>
            <person name="Heilman E."/>
            <person name="Heiman D."/>
            <person name="Howarth C."/>
            <person name="Mehta T."/>
            <person name="Neiman D."/>
            <person name="Pearson M."/>
            <person name="Roberts A."/>
            <person name="Saif S."/>
            <person name="Shea T."/>
            <person name="Shenoy N."/>
            <person name="Sisk P."/>
            <person name="Stolte C."/>
            <person name="Sykes S."/>
            <person name="White J."/>
            <person name="Yandava C."/>
            <person name="Haas B."/>
            <person name="Nusbaum C."/>
            <person name="Birren B."/>
        </authorList>
    </citation>
    <scope>NUCLEOTIDE SEQUENCE</scope>
    <source>
        <strain evidence="1">ATCC 18188</strain>
    </source>
</reference>
<evidence type="ECO:0000313" key="1">
    <source>
        <dbReference type="EMBL" id="KMW68012.1"/>
    </source>
</evidence>
<organism evidence="1">
    <name type="scientific">Ajellomyces dermatitidis (strain ATCC 18188 / CBS 674.68)</name>
    <name type="common">Blastomyces dermatitidis</name>
    <dbReference type="NCBI Taxonomy" id="653446"/>
    <lineage>
        <taxon>Eukaryota</taxon>
        <taxon>Fungi</taxon>
        <taxon>Dikarya</taxon>
        <taxon>Ascomycota</taxon>
        <taxon>Pezizomycotina</taxon>
        <taxon>Eurotiomycetes</taxon>
        <taxon>Eurotiomycetidae</taxon>
        <taxon>Onygenales</taxon>
        <taxon>Ajellomycetaceae</taxon>
        <taxon>Blastomyces</taxon>
    </lineage>
</organism>